<comment type="caution">
    <text evidence="3">The sequence shown here is derived from an EMBL/GenBank/DDBJ whole genome shotgun (WGS) entry which is preliminary data.</text>
</comment>
<name>A0A2T5G2Z6_9SPHN</name>
<dbReference type="InterPro" id="IPR013096">
    <property type="entry name" value="Cupin_2"/>
</dbReference>
<dbReference type="SMART" id="SM00530">
    <property type="entry name" value="HTH_XRE"/>
    <property type="match status" value="1"/>
</dbReference>
<dbReference type="CDD" id="cd02209">
    <property type="entry name" value="cupin_XRE_C"/>
    <property type="match status" value="1"/>
</dbReference>
<dbReference type="GO" id="GO:0003677">
    <property type="term" value="F:DNA binding"/>
    <property type="evidence" value="ECO:0007669"/>
    <property type="project" value="UniProtKB-KW"/>
</dbReference>
<dbReference type="Pfam" id="PF13560">
    <property type="entry name" value="HTH_31"/>
    <property type="match status" value="1"/>
</dbReference>
<dbReference type="Gene3D" id="1.10.260.40">
    <property type="entry name" value="lambda repressor-like DNA-binding domains"/>
    <property type="match status" value="1"/>
</dbReference>
<dbReference type="InterPro" id="IPR050807">
    <property type="entry name" value="TransReg_Diox_bact_type"/>
</dbReference>
<dbReference type="PANTHER" id="PTHR46797">
    <property type="entry name" value="HTH-TYPE TRANSCRIPTIONAL REGULATOR"/>
    <property type="match status" value="1"/>
</dbReference>
<keyword evidence="1" id="KW-0238">DNA-binding</keyword>
<dbReference type="GO" id="GO:0003700">
    <property type="term" value="F:DNA-binding transcription factor activity"/>
    <property type="evidence" value="ECO:0007669"/>
    <property type="project" value="TreeGrafter"/>
</dbReference>
<reference evidence="3 4" key="1">
    <citation type="submission" date="2017-09" db="EMBL/GenBank/DDBJ databases">
        <title>Sphingomonas panjinensis sp.nov., isolated from oil-contaminated soil.</title>
        <authorList>
            <person name="Wang L."/>
            <person name="Chen L."/>
        </authorList>
    </citation>
    <scope>NUCLEOTIDE SEQUENCE [LARGE SCALE GENOMIC DNA]</scope>
    <source>
        <strain evidence="3 4">FW-11</strain>
    </source>
</reference>
<sequence length="219" mass="24019">MAKIVRDLKEAVAEIEELRTGSSAPSSDHRSLEKALGAQIRLLRRRQDLSVSDLATAAGISLGMMSKIENGQISPSLTTVQSLAVALSVPISSLFASVEDRQDCSFVPAGRGVHIERRGTKSGHDYQLLGHLLRGDVVVEPYLITLHENAVPYTSFSHEGVELIYMLEGELTYRHGGESYHLRPGDTMLFDSGAQHGPEQLLVHPMRYLSIIIYPRASS</sequence>
<dbReference type="OrthoDB" id="9805356at2"/>
<dbReference type="GO" id="GO:0005829">
    <property type="term" value="C:cytosol"/>
    <property type="evidence" value="ECO:0007669"/>
    <property type="project" value="TreeGrafter"/>
</dbReference>
<dbReference type="CDD" id="cd00093">
    <property type="entry name" value="HTH_XRE"/>
    <property type="match status" value="1"/>
</dbReference>
<dbReference type="InterPro" id="IPR011051">
    <property type="entry name" value="RmlC_Cupin_sf"/>
</dbReference>
<dbReference type="AlphaFoldDB" id="A0A2T5G2Z6"/>
<gene>
    <name evidence="3" type="ORF">CLG96_00740</name>
</gene>
<evidence type="ECO:0000256" key="1">
    <source>
        <dbReference type="ARBA" id="ARBA00023125"/>
    </source>
</evidence>
<dbReference type="Proteomes" id="UP000244162">
    <property type="component" value="Unassembled WGS sequence"/>
</dbReference>
<accession>A0A2T5G2Z6</accession>
<dbReference type="EMBL" id="NWBU01000004">
    <property type="protein sequence ID" value="PTQ13519.1"/>
    <property type="molecule type" value="Genomic_DNA"/>
</dbReference>
<evidence type="ECO:0000313" key="4">
    <source>
        <dbReference type="Proteomes" id="UP000244162"/>
    </source>
</evidence>
<protein>
    <submittedName>
        <fullName evidence="3">XRE family transcriptional regulator</fullName>
    </submittedName>
</protein>
<dbReference type="PANTHER" id="PTHR46797:SF1">
    <property type="entry name" value="METHYLPHOSPHONATE SYNTHASE"/>
    <property type="match status" value="1"/>
</dbReference>
<dbReference type="RefSeq" id="WP_107965960.1">
    <property type="nucleotide sequence ID" value="NZ_NWBU01000004.1"/>
</dbReference>
<dbReference type="InterPro" id="IPR014710">
    <property type="entry name" value="RmlC-like_jellyroll"/>
</dbReference>
<keyword evidence="4" id="KW-1185">Reference proteome</keyword>
<dbReference type="PROSITE" id="PS50943">
    <property type="entry name" value="HTH_CROC1"/>
    <property type="match status" value="1"/>
</dbReference>
<dbReference type="SUPFAM" id="SSF51182">
    <property type="entry name" value="RmlC-like cupins"/>
    <property type="match status" value="1"/>
</dbReference>
<feature type="domain" description="HTH cro/C1-type" evidence="2">
    <location>
        <begin position="40"/>
        <end position="94"/>
    </location>
</feature>
<dbReference type="Gene3D" id="2.60.120.10">
    <property type="entry name" value="Jelly Rolls"/>
    <property type="match status" value="1"/>
</dbReference>
<evidence type="ECO:0000313" key="3">
    <source>
        <dbReference type="EMBL" id="PTQ13519.1"/>
    </source>
</evidence>
<evidence type="ECO:0000259" key="2">
    <source>
        <dbReference type="PROSITE" id="PS50943"/>
    </source>
</evidence>
<organism evidence="3 4">
    <name type="scientific">Sphingomonas oleivorans</name>
    <dbReference type="NCBI Taxonomy" id="1735121"/>
    <lineage>
        <taxon>Bacteria</taxon>
        <taxon>Pseudomonadati</taxon>
        <taxon>Pseudomonadota</taxon>
        <taxon>Alphaproteobacteria</taxon>
        <taxon>Sphingomonadales</taxon>
        <taxon>Sphingomonadaceae</taxon>
        <taxon>Sphingomonas</taxon>
    </lineage>
</organism>
<dbReference type="Pfam" id="PF07883">
    <property type="entry name" value="Cupin_2"/>
    <property type="match status" value="1"/>
</dbReference>
<dbReference type="InterPro" id="IPR010982">
    <property type="entry name" value="Lambda_DNA-bd_dom_sf"/>
</dbReference>
<proteinExistence type="predicted"/>
<dbReference type="SUPFAM" id="SSF47413">
    <property type="entry name" value="lambda repressor-like DNA-binding domains"/>
    <property type="match status" value="1"/>
</dbReference>
<dbReference type="InterPro" id="IPR001387">
    <property type="entry name" value="Cro/C1-type_HTH"/>
</dbReference>